<keyword evidence="14" id="KW-1185">Reference proteome</keyword>
<evidence type="ECO:0000256" key="7">
    <source>
        <dbReference type="ARBA" id="ARBA00023170"/>
    </source>
</evidence>
<keyword evidence="7 10" id="KW-0675">Receptor</keyword>
<dbReference type="PRINTS" id="PR00237">
    <property type="entry name" value="GPCRRHODOPSN"/>
</dbReference>
<dbReference type="EMBL" id="CACRXK020003014">
    <property type="protein sequence ID" value="CAB3997068.1"/>
    <property type="molecule type" value="Genomic_DNA"/>
</dbReference>
<dbReference type="OrthoDB" id="5989093at2759"/>
<feature type="region of interest" description="Disordered" evidence="11">
    <location>
        <begin position="209"/>
        <end position="228"/>
    </location>
</feature>
<evidence type="ECO:0000256" key="12">
    <source>
        <dbReference type="SAM" id="Phobius"/>
    </source>
</evidence>
<dbReference type="SUPFAM" id="SSF81321">
    <property type="entry name" value="Family A G protein-coupled receptor-like"/>
    <property type="match status" value="1"/>
</dbReference>
<feature type="transmembrane region" description="Helical" evidence="12">
    <location>
        <begin position="163"/>
        <end position="189"/>
    </location>
</feature>
<evidence type="ECO:0000256" key="10">
    <source>
        <dbReference type="RuleBase" id="RU000688"/>
    </source>
</evidence>
<evidence type="ECO:0000256" key="1">
    <source>
        <dbReference type="ARBA" id="ARBA00004651"/>
    </source>
</evidence>
<keyword evidence="4 12" id="KW-1133">Transmembrane helix</keyword>
<feature type="transmembrane region" description="Helical" evidence="12">
    <location>
        <begin position="58"/>
        <end position="77"/>
    </location>
</feature>
<proteinExistence type="inferred from homology"/>
<evidence type="ECO:0000256" key="3">
    <source>
        <dbReference type="ARBA" id="ARBA00022692"/>
    </source>
</evidence>
<evidence type="ECO:0000256" key="2">
    <source>
        <dbReference type="ARBA" id="ARBA00022475"/>
    </source>
</evidence>
<evidence type="ECO:0000313" key="13">
    <source>
        <dbReference type="EMBL" id="CAB3997068.1"/>
    </source>
</evidence>
<dbReference type="PANTHER" id="PTHR24246">
    <property type="entry name" value="OLFACTORY RECEPTOR AND ADENOSINE RECEPTOR"/>
    <property type="match status" value="1"/>
</dbReference>
<evidence type="ECO:0000256" key="5">
    <source>
        <dbReference type="ARBA" id="ARBA00023040"/>
    </source>
</evidence>
<dbReference type="PANTHER" id="PTHR24246:SF27">
    <property type="entry name" value="ADENOSINE RECEPTOR, ISOFORM A"/>
    <property type="match status" value="1"/>
</dbReference>
<dbReference type="InterPro" id="IPR017452">
    <property type="entry name" value="GPCR_Rhodpsn_7TM"/>
</dbReference>
<feature type="region of interest" description="Disordered" evidence="11">
    <location>
        <begin position="237"/>
        <end position="275"/>
    </location>
</feature>
<comment type="caution">
    <text evidence="13">The sequence shown here is derived from an EMBL/GenBank/DDBJ whole genome shotgun (WGS) entry which is preliminary data.</text>
</comment>
<dbReference type="Pfam" id="PF00001">
    <property type="entry name" value="7tm_1"/>
    <property type="match status" value="1"/>
</dbReference>
<evidence type="ECO:0000256" key="8">
    <source>
        <dbReference type="ARBA" id="ARBA00023180"/>
    </source>
</evidence>
<gene>
    <name evidence="13" type="ORF">PACLA_8A058970</name>
</gene>
<keyword evidence="3 10" id="KW-0812">Transmembrane</keyword>
<feature type="transmembrane region" description="Helical" evidence="12">
    <location>
        <begin position="140"/>
        <end position="157"/>
    </location>
</feature>
<dbReference type="GO" id="GO:0005886">
    <property type="term" value="C:plasma membrane"/>
    <property type="evidence" value="ECO:0007669"/>
    <property type="project" value="UniProtKB-SubCell"/>
</dbReference>
<evidence type="ECO:0000256" key="4">
    <source>
        <dbReference type="ARBA" id="ARBA00022989"/>
    </source>
</evidence>
<accession>A0A7D9DZK1</accession>
<reference evidence="13" key="1">
    <citation type="submission" date="2020-04" db="EMBL/GenBank/DDBJ databases">
        <authorList>
            <person name="Alioto T."/>
            <person name="Alioto T."/>
            <person name="Gomez Garrido J."/>
        </authorList>
    </citation>
    <scope>NUCLEOTIDE SEQUENCE</scope>
    <source>
        <strain evidence="13">A484AB</strain>
    </source>
</reference>
<name>A0A7D9DZK1_PARCT</name>
<feature type="non-terminal residue" evidence="13">
    <location>
        <position position="289"/>
    </location>
</feature>
<dbReference type="PROSITE" id="PS50262">
    <property type="entry name" value="G_PROTEIN_RECEP_F1_2"/>
    <property type="match status" value="1"/>
</dbReference>
<comment type="subcellular location">
    <subcellularLocation>
        <location evidence="1">Cell membrane</location>
        <topology evidence="1">Multi-pass membrane protein</topology>
    </subcellularLocation>
</comment>
<sequence>MFDTFEERCRSIKPPTEMSFITGGVTILLILTNIPGNILVILAVVLDPNKNLRTPFNWLVVNLAAADIMVGIIAQPLAVYFHIKEGLEDGVDAEESIAIYIVYFTSCTASILSVSSLAVERYLAVRKPNTYRTKVTNKRILLTIAIIWVISLSLPNINLNVGFSTYAFIFTNSSVVVGVIIICRTYTLVKHKVSMSEMRSHHGRCRSILLTSGEGGNKPSQHESPSAVITETDYPNARTQNRHSFEQNAPSTSTEKNLPSQVRSPLPTVNTTISSSNAITSSRQLLEAK</sequence>
<dbReference type="Proteomes" id="UP001152795">
    <property type="component" value="Unassembled WGS sequence"/>
</dbReference>
<keyword evidence="9 10" id="KW-0807">Transducer</keyword>
<keyword evidence="8" id="KW-0325">Glycoprotein</keyword>
<keyword evidence="2" id="KW-1003">Cell membrane</keyword>
<dbReference type="GO" id="GO:0004930">
    <property type="term" value="F:G protein-coupled receptor activity"/>
    <property type="evidence" value="ECO:0007669"/>
    <property type="project" value="UniProtKB-KW"/>
</dbReference>
<evidence type="ECO:0000256" key="6">
    <source>
        <dbReference type="ARBA" id="ARBA00023136"/>
    </source>
</evidence>
<feature type="transmembrane region" description="Helical" evidence="12">
    <location>
        <begin position="20"/>
        <end position="46"/>
    </location>
</feature>
<comment type="similarity">
    <text evidence="10">Belongs to the G-protein coupled receptor 1 family.</text>
</comment>
<keyword evidence="6 12" id="KW-0472">Membrane</keyword>
<evidence type="ECO:0000256" key="9">
    <source>
        <dbReference type="ARBA" id="ARBA00023224"/>
    </source>
</evidence>
<evidence type="ECO:0000313" key="14">
    <source>
        <dbReference type="Proteomes" id="UP001152795"/>
    </source>
</evidence>
<feature type="transmembrane region" description="Helical" evidence="12">
    <location>
        <begin position="97"/>
        <end position="119"/>
    </location>
</feature>
<evidence type="ECO:0000256" key="11">
    <source>
        <dbReference type="SAM" id="MobiDB-lite"/>
    </source>
</evidence>
<dbReference type="AlphaFoldDB" id="A0A7D9DZK1"/>
<dbReference type="Gene3D" id="1.20.1070.10">
    <property type="entry name" value="Rhodopsin 7-helix transmembrane proteins"/>
    <property type="match status" value="1"/>
</dbReference>
<dbReference type="PROSITE" id="PS00237">
    <property type="entry name" value="G_PROTEIN_RECEP_F1_1"/>
    <property type="match status" value="1"/>
</dbReference>
<dbReference type="InterPro" id="IPR000276">
    <property type="entry name" value="GPCR_Rhodpsn"/>
</dbReference>
<protein>
    <submittedName>
        <fullName evidence="13">Histamine H2 receptor-like</fullName>
    </submittedName>
</protein>
<keyword evidence="5 10" id="KW-0297">G-protein coupled receptor</keyword>
<feature type="compositionally biased region" description="Polar residues" evidence="11">
    <location>
        <begin position="246"/>
        <end position="263"/>
    </location>
</feature>
<organism evidence="13 14">
    <name type="scientific">Paramuricea clavata</name>
    <name type="common">Red gorgonian</name>
    <name type="synonym">Violescent sea-whip</name>
    <dbReference type="NCBI Taxonomy" id="317549"/>
    <lineage>
        <taxon>Eukaryota</taxon>
        <taxon>Metazoa</taxon>
        <taxon>Cnidaria</taxon>
        <taxon>Anthozoa</taxon>
        <taxon>Octocorallia</taxon>
        <taxon>Malacalcyonacea</taxon>
        <taxon>Plexauridae</taxon>
        <taxon>Paramuricea</taxon>
    </lineage>
</organism>
<feature type="compositionally biased region" description="Polar residues" evidence="11">
    <location>
        <begin position="218"/>
        <end position="228"/>
    </location>
</feature>